<comment type="caution">
    <text evidence="1">The sequence shown here is derived from an EMBL/GenBank/DDBJ whole genome shotgun (WGS) entry which is preliminary data.</text>
</comment>
<protein>
    <recommendedName>
        <fullName evidence="3">DUF3768 domain-containing protein</fullName>
    </recommendedName>
</protein>
<gene>
    <name evidence="1" type="ORF">A2215_03880</name>
</gene>
<dbReference type="Proteomes" id="UP000178583">
    <property type="component" value="Unassembled WGS sequence"/>
</dbReference>
<proteinExistence type="predicted"/>
<evidence type="ECO:0000313" key="2">
    <source>
        <dbReference type="Proteomes" id="UP000178583"/>
    </source>
</evidence>
<reference evidence="1 2" key="1">
    <citation type="journal article" date="2016" name="Nat. Commun.">
        <title>Thousands of microbial genomes shed light on interconnected biogeochemical processes in an aquifer system.</title>
        <authorList>
            <person name="Anantharaman K."/>
            <person name="Brown C.T."/>
            <person name="Hug L.A."/>
            <person name="Sharon I."/>
            <person name="Castelle C.J."/>
            <person name="Probst A.J."/>
            <person name="Thomas B.C."/>
            <person name="Singh A."/>
            <person name="Wilkins M.J."/>
            <person name="Karaoz U."/>
            <person name="Brodie E.L."/>
            <person name="Williams K.H."/>
            <person name="Hubbard S.S."/>
            <person name="Banfield J.F."/>
        </authorList>
    </citation>
    <scope>NUCLEOTIDE SEQUENCE [LARGE SCALE GENOMIC DNA]</scope>
</reference>
<name>A0A1F5E469_9BACT</name>
<accession>A0A1F5E469</accession>
<dbReference type="InterPro" id="IPR022243">
    <property type="entry name" value="DUF3768"/>
</dbReference>
<evidence type="ECO:0008006" key="3">
    <source>
        <dbReference type="Google" id="ProtNLM"/>
    </source>
</evidence>
<organism evidence="1 2">
    <name type="scientific">Candidatus Berkelbacteria bacterium RIFOXYA2_FULL_43_10</name>
    <dbReference type="NCBI Taxonomy" id="1797472"/>
    <lineage>
        <taxon>Bacteria</taxon>
        <taxon>Candidatus Berkelbacteria</taxon>
    </lineage>
</organism>
<sequence length="101" mass="11517">MIGAEIAQMNDVFRRSGLGVTLTRGAAGLPDVNGLMRGVREFSDFSEDNDPYGEHDMGKLMWFGQKVFWKIDYYNQGLSCYEDPFSPTCRRVMSVMLAEEY</sequence>
<dbReference type="EMBL" id="MEZY01000053">
    <property type="protein sequence ID" value="OGD62158.1"/>
    <property type="molecule type" value="Genomic_DNA"/>
</dbReference>
<dbReference type="AlphaFoldDB" id="A0A1F5E469"/>
<evidence type="ECO:0000313" key="1">
    <source>
        <dbReference type="EMBL" id="OGD62158.1"/>
    </source>
</evidence>
<dbReference type="Pfam" id="PF12599">
    <property type="entry name" value="DUF3768"/>
    <property type="match status" value="1"/>
</dbReference>